<dbReference type="Pfam" id="PF00011">
    <property type="entry name" value="HSP20"/>
    <property type="match status" value="1"/>
</dbReference>
<dbReference type="RefSeq" id="WP_235058591.1">
    <property type="nucleotide sequence ID" value="NZ_JAKFHA010000061.1"/>
</dbReference>
<sequence>MSNAPARRTIWSGFPELIDWIELGLPVGTDAHGMRIEESMGDGKYTVRAEIPGIDPDKDLELTVAGDMLTMHAVRQSQSTGKHRSEFRYGAFTRSVRLPQGAHGDKATADYKGGVLTITVPFDERKRDAKAIKVRKAE</sequence>
<dbReference type="EMBL" id="JAKFHA010000061">
    <property type="protein sequence ID" value="MCF2533826.1"/>
    <property type="molecule type" value="Genomic_DNA"/>
</dbReference>
<evidence type="ECO:0000256" key="1">
    <source>
        <dbReference type="PROSITE-ProRule" id="PRU00285"/>
    </source>
</evidence>
<evidence type="ECO:0000256" key="2">
    <source>
        <dbReference type="RuleBase" id="RU003616"/>
    </source>
</evidence>
<evidence type="ECO:0000313" key="4">
    <source>
        <dbReference type="EMBL" id="MCF2533826.1"/>
    </source>
</evidence>
<feature type="domain" description="SHSP" evidence="3">
    <location>
        <begin position="27"/>
        <end position="137"/>
    </location>
</feature>
<dbReference type="CDD" id="cd06464">
    <property type="entry name" value="ACD_sHsps-like"/>
    <property type="match status" value="1"/>
</dbReference>
<gene>
    <name evidence="4" type="ORF">LZ495_42330</name>
</gene>
<reference evidence="4" key="1">
    <citation type="submission" date="2022-01" db="EMBL/GenBank/DDBJ databases">
        <title>Genome-Based Taxonomic Classification of the Phylum Actinobacteria.</title>
        <authorList>
            <person name="Gao Y."/>
        </authorList>
    </citation>
    <scope>NUCLEOTIDE SEQUENCE</scope>
    <source>
        <strain evidence="4">KLBMP 8922</strain>
    </source>
</reference>
<comment type="similarity">
    <text evidence="1 2">Belongs to the small heat shock protein (HSP20) family.</text>
</comment>
<proteinExistence type="inferred from homology"/>
<dbReference type="InterPro" id="IPR031107">
    <property type="entry name" value="Small_HSP"/>
</dbReference>
<name>A0AA41QAN5_9ACTN</name>
<dbReference type="Proteomes" id="UP001165378">
    <property type="component" value="Unassembled WGS sequence"/>
</dbReference>
<dbReference type="PROSITE" id="PS01031">
    <property type="entry name" value="SHSP"/>
    <property type="match status" value="1"/>
</dbReference>
<evidence type="ECO:0000259" key="3">
    <source>
        <dbReference type="PROSITE" id="PS01031"/>
    </source>
</evidence>
<evidence type="ECO:0000313" key="5">
    <source>
        <dbReference type="Proteomes" id="UP001165378"/>
    </source>
</evidence>
<dbReference type="PANTHER" id="PTHR11527">
    <property type="entry name" value="HEAT-SHOCK PROTEIN 20 FAMILY MEMBER"/>
    <property type="match status" value="1"/>
</dbReference>
<dbReference type="Gene3D" id="2.60.40.790">
    <property type="match status" value="1"/>
</dbReference>
<accession>A0AA41QAN5</accession>
<comment type="caution">
    <text evidence="4">The sequence shown here is derived from an EMBL/GenBank/DDBJ whole genome shotgun (WGS) entry which is preliminary data.</text>
</comment>
<dbReference type="InterPro" id="IPR008978">
    <property type="entry name" value="HSP20-like_chaperone"/>
</dbReference>
<protein>
    <submittedName>
        <fullName evidence="4">Hsp20/alpha crystallin family protein</fullName>
    </submittedName>
</protein>
<dbReference type="AlphaFoldDB" id="A0AA41QAN5"/>
<keyword evidence="5" id="KW-1185">Reference proteome</keyword>
<dbReference type="InterPro" id="IPR002068">
    <property type="entry name" value="A-crystallin/Hsp20_dom"/>
</dbReference>
<dbReference type="SUPFAM" id="SSF49764">
    <property type="entry name" value="HSP20-like chaperones"/>
    <property type="match status" value="1"/>
</dbReference>
<organism evidence="4 5">
    <name type="scientific">Yinghuangia soli</name>
    <dbReference type="NCBI Taxonomy" id="2908204"/>
    <lineage>
        <taxon>Bacteria</taxon>
        <taxon>Bacillati</taxon>
        <taxon>Actinomycetota</taxon>
        <taxon>Actinomycetes</taxon>
        <taxon>Kitasatosporales</taxon>
        <taxon>Streptomycetaceae</taxon>
        <taxon>Yinghuangia</taxon>
    </lineage>
</organism>